<feature type="transmembrane region" description="Helical" evidence="1">
    <location>
        <begin position="341"/>
        <end position="357"/>
    </location>
</feature>
<dbReference type="AlphaFoldDB" id="A0A9P4LJI7"/>
<keyword evidence="1" id="KW-0472">Membrane</keyword>
<evidence type="ECO:0000256" key="1">
    <source>
        <dbReference type="SAM" id="Phobius"/>
    </source>
</evidence>
<dbReference type="EMBL" id="ML978223">
    <property type="protein sequence ID" value="KAF2027648.1"/>
    <property type="molecule type" value="Genomic_DNA"/>
</dbReference>
<keyword evidence="1" id="KW-0812">Transmembrane</keyword>
<protein>
    <submittedName>
        <fullName evidence="2">Uncharacterized protein</fullName>
    </submittedName>
</protein>
<accession>A0A9P4LJI7</accession>
<feature type="transmembrane region" description="Helical" evidence="1">
    <location>
        <begin position="307"/>
        <end position="329"/>
    </location>
</feature>
<dbReference type="OrthoDB" id="3010248at2759"/>
<keyword evidence="1" id="KW-1133">Transmembrane helix</keyword>
<evidence type="ECO:0000313" key="3">
    <source>
        <dbReference type="Proteomes" id="UP000799777"/>
    </source>
</evidence>
<feature type="transmembrane region" description="Helical" evidence="1">
    <location>
        <begin position="211"/>
        <end position="234"/>
    </location>
</feature>
<organism evidence="2 3">
    <name type="scientific">Setomelanomma holmii</name>
    <dbReference type="NCBI Taxonomy" id="210430"/>
    <lineage>
        <taxon>Eukaryota</taxon>
        <taxon>Fungi</taxon>
        <taxon>Dikarya</taxon>
        <taxon>Ascomycota</taxon>
        <taxon>Pezizomycotina</taxon>
        <taxon>Dothideomycetes</taxon>
        <taxon>Pleosporomycetidae</taxon>
        <taxon>Pleosporales</taxon>
        <taxon>Pleosporineae</taxon>
        <taxon>Phaeosphaeriaceae</taxon>
        <taxon>Setomelanomma</taxon>
    </lineage>
</organism>
<feature type="transmembrane region" description="Helical" evidence="1">
    <location>
        <begin position="181"/>
        <end position="199"/>
    </location>
</feature>
<evidence type="ECO:0000313" key="2">
    <source>
        <dbReference type="EMBL" id="KAF2027648.1"/>
    </source>
</evidence>
<proteinExistence type="predicted"/>
<gene>
    <name evidence="2" type="ORF">EK21DRAFT_102357</name>
</gene>
<comment type="caution">
    <text evidence="2">The sequence shown here is derived from an EMBL/GenBank/DDBJ whole genome shotgun (WGS) entry which is preliminary data.</text>
</comment>
<sequence>MLEDGTIASNDSIFYSDDDGTVWSTPERPVLNLNGCNLQCGADFGWYVDIGPRLSTWLIPVFLLLSNMEVSPLDKRRYLMILHLLGDPIDSLWALLSKLEAWSRCYHKAAEVVGTTDLVRIRNVATVLGGFEELVGFRDDPAEIYTGLKAMSKPTGRFDLLVARTAWQLADSRTDERLRTLLATTLYIYQIVAAFIATVGGGNTSPPGGRIGIAMFMTWIIPSILLSNAIGGFASRRTCYSIMETFVRDVTEGKDAWPTLRLISPTFRDSASVDNYFDNMAWSGAVYSYRPEKHIAFRSASRNRSPGLLLCLAAAPIFTSSIIASVILWNTPPLGINCRNILVFVMTGLVLLSALFTKNDVSRTGRRLPHATVLIVHGNDLGGLAGLESHAVE</sequence>
<dbReference type="Proteomes" id="UP000799777">
    <property type="component" value="Unassembled WGS sequence"/>
</dbReference>
<keyword evidence="3" id="KW-1185">Reference proteome</keyword>
<reference evidence="2" key="1">
    <citation type="journal article" date="2020" name="Stud. Mycol.">
        <title>101 Dothideomycetes genomes: a test case for predicting lifestyles and emergence of pathogens.</title>
        <authorList>
            <person name="Haridas S."/>
            <person name="Albert R."/>
            <person name="Binder M."/>
            <person name="Bloem J."/>
            <person name="Labutti K."/>
            <person name="Salamov A."/>
            <person name="Andreopoulos B."/>
            <person name="Baker S."/>
            <person name="Barry K."/>
            <person name="Bills G."/>
            <person name="Bluhm B."/>
            <person name="Cannon C."/>
            <person name="Castanera R."/>
            <person name="Culley D."/>
            <person name="Daum C."/>
            <person name="Ezra D."/>
            <person name="Gonzalez J."/>
            <person name="Henrissat B."/>
            <person name="Kuo A."/>
            <person name="Liang C."/>
            <person name="Lipzen A."/>
            <person name="Lutzoni F."/>
            <person name="Magnuson J."/>
            <person name="Mondo S."/>
            <person name="Nolan M."/>
            <person name="Ohm R."/>
            <person name="Pangilinan J."/>
            <person name="Park H.-J."/>
            <person name="Ramirez L."/>
            <person name="Alfaro M."/>
            <person name="Sun H."/>
            <person name="Tritt A."/>
            <person name="Yoshinaga Y."/>
            <person name="Zwiers L.-H."/>
            <person name="Turgeon B."/>
            <person name="Goodwin S."/>
            <person name="Spatafora J."/>
            <person name="Crous P."/>
            <person name="Grigoriev I."/>
        </authorList>
    </citation>
    <scope>NUCLEOTIDE SEQUENCE</scope>
    <source>
        <strain evidence="2">CBS 110217</strain>
    </source>
</reference>
<name>A0A9P4LJI7_9PLEO</name>